<feature type="transmembrane region" description="Helical" evidence="1">
    <location>
        <begin position="12"/>
        <end position="29"/>
    </location>
</feature>
<dbReference type="InterPro" id="IPR001036">
    <property type="entry name" value="Acrflvin-R"/>
</dbReference>
<dbReference type="InterPro" id="IPR027463">
    <property type="entry name" value="AcrB_DN_DC_subdom"/>
</dbReference>
<feature type="transmembrane region" description="Helical" evidence="1">
    <location>
        <begin position="433"/>
        <end position="453"/>
    </location>
</feature>
<feature type="transmembrane region" description="Helical" evidence="1">
    <location>
        <begin position="895"/>
        <end position="914"/>
    </location>
</feature>
<keyword evidence="1" id="KW-1133">Transmembrane helix</keyword>
<dbReference type="OrthoDB" id="8430015at2"/>
<feature type="transmembrane region" description="Helical" evidence="1">
    <location>
        <begin position="339"/>
        <end position="355"/>
    </location>
</feature>
<accession>A0A3D8IVG7</accession>
<dbReference type="GO" id="GO:0042910">
    <property type="term" value="F:xenobiotic transmembrane transporter activity"/>
    <property type="evidence" value="ECO:0007669"/>
    <property type="project" value="TreeGrafter"/>
</dbReference>
<keyword evidence="1" id="KW-0472">Membrane</keyword>
<dbReference type="SUPFAM" id="SSF82693">
    <property type="entry name" value="Multidrug efflux transporter AcrB pore domain, PN1, PN2, PC1 and PC2 subdomains"/>
    <property type="match status" value="2"/>
</dbReference>
<dbReference type="RefSeq" id="WP_115570140.1">
    <property type="nucleotide sequence ID" value="NZ_NXLV01000020.1"/>
</dbReference>
<dbReference type="Gene3D" id="3.30.70.1430">
    <property type="entry name" value="Multidrug efflux transporter AcrB pore domain"/>
    <property type="match status" value="2"/>
</dbReference>
<feature type="transmembrane region" description="Helical" evidence="1">
    <location>
        <begin position="465"/>
        <end position="483"/>
    </location>
</feature>
<dbReference type="PRINTS" id="PR00702">
    <property type="entry name" value="ACRIFLAVINRP"/>
</dbReference>
<dbReference type="Gene3D" id="3.30.70.1320">
    <property type="entry name" value="Multidrug efflux transporter AcrB pore domain like"/>
    <property type="match status" value="1"/>
</dbReference>
<dbReference type="Pfam" id="PF00873">
    <property type="entry name" value="ACR_tran"/>
    <property type="match status" value="1"/>
</dbReference>
<name>A0A3D8IVG7_9HELI</name>
<dbReference type="Gene3D" id="3.30.70.1440">
    <property type="entry name" value="Multidrug efflux transporter AcrB pore domain"/>
    <property type="match status" value="1"/>
</dbReference>
<dbReference type="GO" id="GO:0005886">
    <property type="term" value="C:plasma membrane"/>
    <property type="evidence" value="ECO:0007669"/>
    <property type="project" value="TreeGrafter"/>
</dbReference>
<evidence type="ECO:0000313" key="3">
    <source>
        <dbReference type="Proteomes" id="UP000257045"/>
    </source>
</evidence>
<evidence type="ECO:0000313" key="2">
    <source>
        <dbReference type="EMBL" id="RDU69000.1"/>
    </source>
</evidence>
<proteinExistence type="predicted"/>
<reference evidence="2 3" key="1">
    <citation type="submission" date="2018-04" db="EMBL/GenBank/DDBJ databases">
        <title>Novel Campyloabacter and Helicobacter Species and Strains.</title>
        <authorList>
            <person name="Mannion A.J."/>
            <person name="Shen Z."/>
            <person name="Fox J.G."/>
        </authorList>
    </citation>
    <scope>NUCLEOTIDE SEQUENCE [LARGE SCALE GENOMIC DNA]</scope>
    <source>
        <strain evidence="2 3">MIT 04-9366</strain>
    </source>
</reference>
<feature type="transmembrane region" description="Helical" evidence="1">
    <location>
        <begin position="976"/>
        <end position="994"/>
    </location>
</feature>
<feature type="transmembrane region" description="Helical" evidence="1">
    <location>
        <begin position="926"/>
        <end position="948"/>
    </location>
</feature>
<dbReference type="PANTHER" id="PTHR32063">
    <property type="match status" value="1"/>
</dbReference>
<feature type="transmembrane region" description="Helical" evidence="1">
    <location>
        <begin position="534"/>
        <end position="552"/>
    </location>
</feature>
<dbReference type="SUPFAM" id="SSF82866">
    <property type="entry name" value="Multidrug efflux transporter AcrB transmembrane domain"/>
    <property type="match status" value="2"/>
</dbReference>
<dbReference type="EMBL" id="NXLV01000020">
    <property type="protein sequence ID" value="RDU69000.1"/>
    <property type="molecule type" value="Genomic_DNA"/>
</dbReference>
<dbReference type="Proteomes" id="UP000257045">
    <property type="component" value="Unassembled WGS sequence"/>
</dbReference>
<comment type="caution">
    <text evidence="2">The sequence shown here is derived from an EMBL/GenBank/DDBJ whole genome shotgun (WGS) entry which is preliminary data.</text>
</comment>
<organism evidence="2 3">
    <name type="scientific">Helicobacter brantae</name>
    <dbReference type="NCBI Taxonomy" id="375927"/>
    <lineage>
        <taxon>Bacteria</taxon>
        <taxon>Pseudomonadati</taxon>
        <taxon>Campylobacterota</taxon>
        <taxon>Epsilonproteobacteria</taxon>
        <taxon>Campylobacterales</taxon>
        <taxon>Helicobacteraceae</taxon>
        <taxon>Helicobacter</taxon>
    </lineage>
</organism>
<dbReference type="Gene3D" id="3.30.2090.10">
    <property type="entry name" value="Multidrug efflux transporter AcrB TolC docking domain, DN and DC subdomains"/>
    <property type="match status" value="2"/>
</dbReference>
<feature type="transmembrane region" description="Helical" evidence="1">
    <location>
        <begin position="1006"/>
        <end position="1031"/>
    </location>
</feature>
<evidence type="ECO:0000256" key="1">
    <source>
        <dbReference type="SAM" id="Phobius"/>
    </source>
</evidence>
<dbReference type="Gene3D" id="1.20.1640.10">
    <property type="entry name" value="Multidrug efflux transporter AcrB transmembrane domain"/>
    <property type="match status" value="2"/>
</dbReference>
<protein>
    <submittedName>
        <fullName evidence="2">AcrB/AcrD/AcrF family protein</fullName>
    </submittedName>
</protein>
<feature type="transmembrane region" description="Helical" evidence="1">
    <location>
        <begin position="388"/>
        <end position="412"/>
    </location>
</feature>
<keyword evidence="3" id="KW-1185">Reference proteome</keyword>
<dbReference type="PANTHER" id="PTHR32063:SF0">
    <property type="entry name" value="SWARMING MOTILITY PROTEIN SWRC"/>
    <property type="match status" value="1"/>
</dbReference>
<gene>
    <name evidence="2" type="ORF">CQA58_07735</name>
</gene>
<keyword evidence="1" id="KW-0812">Transmembrane</keyword>
<dbReference type="AlphaFoldDB" id="A0A3D8IVG7"/>
<sequence length="1041" mass="115657">MNILKSAIKNPVVVLVGVIFVFLFGFLALKKLPYQLTPKVSKPIVSIYTSWSNASPYEVEAEIITPQEKALKSLSGLEVMTSISREGRGSITLEFGEGSNLDATLLSISQKLGEIRSYPEGVSRPIIKASGESIPPSIYLFLHSTNPAQSVEDKRVFFVNDVVPFLERVKGVGEVSVWGGRDEQMQILLDTKLLAYNNITINEVIGAIDKANKDTSAGLLDYSARSYRVRVNSKFSSIEDIYNTVIKTQGGRNILLRDLAEVQQGFAKTQVYSFHNNEDAISVRIHPSENASVLELTEAIRQEVARLNETLLLPQGLSLEWSRDQEGYILEAIALVKDNILYGILFSCLILLLFLREISSVLIVAFVIPLSTFGTFVVLYLFDRTLNVISLAGISFAVSMLVDNAIVVLENIYQHRAKGKGLFESCVEGSREVMGAIFASVLTTIAIFIPILGLKSESGQLFFDIALASTSALLISLFVSIFITPMLVYEFQKRKMLNLNFKRFWNLLFAPLDYIGRGFAWLMGGALRIFLKNWLTRLVCVGGFITLSFYLYNLFLPRLSYLPHGDQNFAIAYLSVPPGLSYQERKEIAQEIYNKNKDYLSINGYKGEKEGIPAIKDLFFIGNDAFMMIGAIAENKKEIEPMIKKLQKDISSIPSVRGSVFQQGIFDGGNGGLSIDIYLNGYNLEHLRFEAEELMEKIKEKIPKANVRVVPTLEVNNKEIAFYPDLQALALNGLDAKSFGEILSTILSGKVIGEYQTSSGRNIDLVLKSNTHQEIAPEDLNYAQIYTPQGNIVSLYSLSTIQERYGMTQIRHYERERSYLLIVIPPKDMDLESAIKIIKDEVIAKSDLGENKVLLKGSANHLEKTSSELLGGFGLAVVITYLLLCALYGNFIYPFVIIFTLPFAVVGGFIGLKLTNLYIAPQPLDVLGMLGMIILVGSVVNNAILIVYQSLINIREYGESPYNAVYNATLSRMRPIYMSMLTSVCGLLPLVIFSGSGSEIYRGLGAVIVGGLVFSTFISLFVIPSLLLFFIGREKRRGEVV</sequence>
<feature type="transmembrane region" description="Helical" evidence="1">
    <location>
        <begin position="504"/>
        <end position="522"/>
    </location>
</feature>
<feature type="transmembrane region" description="Helical" evidence="1">
    <location>
        <begin position="362"/>
        <end position="382"/>
    </location>
</feature>
<dbReference type="SUPFAM" id="SSF82714">
    <property type="entry name" value="Multidrug efflux transporter AcrB TolC docking domain, DN and DC subdomains"/>
    <property type="match status" value="2"/>
</dbReference>